<dbReference type="AlphaFoldDB" id="T1B3Q3"/>
<sequence>MAVSGPGSGVWVGDSLTVNAPETFPLSAGTALYTSRRLIGAGIPMAYDLYQEMILFHYRNPKNFGPLPSADLEGAESNPTCGDHIEVRLKLDPDHRKVDEIRFTGDGCAISVASTSLLTVQVAGKSLEEVRAITRDDVLKQLGIPLSPVRLKCALTGFAALGKALHSSGPSTIRPTAQGA</sequence>
<dbReference type="GO" id="GO:0005506">
    <property type="term" value="F:iron ion binding"/>
    <property type="evidence" value="ECO:0007669"/>
    <property type="project" value="InterPro"/>
</dbReference>
<evidence type="ECO:0000259" key="1">
    <source>
        <dbReference type="Pfam" id="PF01592"/>
    </source>
</evidence>
<gene>
    <name evidence="2" type="ORF">B1B_12335</name>
</gene>
<comment type="caution">
    <text evidence="2">The sequence shown here is derived from an EMBL/GenBank/DDBJ whole genome shotgun (WGS) entry which is preliminary data.</text>
</comment>
<dbReference type="Pfam" id="PF01592">
    <property type="entry name" value="NifU_N"/>
    <property type="match status" value="1"/>
</dbReference>
<reference evidence="2" key="1">
    <citation type="submission" date="2013-08" db="EMBL/GenBank/DDBJ databases">
        <authorList>
            <person name="Mendez C."/>
            <person name="Richter M."/>
            <person name="Ferrer M."/>
            <person name="Sanchez J."/>
        </authorList>
    </citation>
    <scope>NUCLEOTIDE SEQUENCE</scope>
</reference>
<dbReference type="InterPro" id="IPR002871">
    <property type="entry name" value="NIF_FeS_clus_asmbl_NifU_N"/>
</dbReference>
<dbReference type="CDD" id="cd06664">
    <property type="entry name" value="IscU_like"/>
    <property type="match status" value="1"/>
</dbReference>
<dbReference type="Gene3D" id="3.90.1010.10">
    <property type="match status" value="1"/>
</dbReference>
<dbReference type="GO" id="GO:0051536">
    <property type="term" value="F:iron-sulfur cluster binding"/>
    <property type="evidence" value="ECO:0007669"/>
    <property type="project" value="InterPro"/>
</dbReference>
<dbReference type="SUPFAM" id="SSF82649">
    <property type="entry name" value="SufE/NifU"/>
    <property type="match status" value="1"/>
</dbReference>
<evidence type="ECO:0000313" key="2">
    <source>
        <dbReference type="EMBL" id="EQD47459.1"/>
    </source>
</evidence>
<dbReference type="GO" id="GO:0016226">
    <property type="term" value="P:iron-sulfur cluster assembly"/>
    <property type="evidence" value="ECO:0007669"/>
    <property type="project" value="InterPro"/>
</dbReference>
<dbReference type="PANTHER" id="PTHR10093">
    <property type="entry name" value="IRON-SULFUR CLUSTER ASSEMBLY ENZYME NIFU HOMOLOG"/>
    <property type="match status" value="1"/>
</dbReference>
<protein>
    <submittedName>
        <fullName evidence="2">SUF system FeS assembly protein, NifU family</fullName>
    </submittedName>
</protein>
<accession>T1B3Q3</accession>
<feature type="domain" description="NIF system FeS cluster assembly NifU N-terminal" evidence="1">
    <location>
        <begin position="50"/>
        <end position="165"/>
    </location>
</feature>
<proteinExistence type="predicted"/>
<organism evidence="2">
    <name type="scientific">mine drainage metagenome</name>
    <dbReference type="NCBI Taxonomy" id="410659"/>
    <lineage>
        <taxon>unclassified sequences</taxon>
        <taxon>metagenomes</taxon>
        <taxon>ecological metagenomes</taxon>
    </lineage>
</organism>
<dbReference type="EMBL" id="AUZY01008070">
    <property type="protein sequence ID" value="EQD47459.1"/>
    <property type="molecule type" value="Genomic_DNA"/>
</dbReference>
<name>T1B3Q3_9ZZZZ</name>
<reference evidence="2" key="2">
    <citation type="journal article" date="2014" name="ISME J.">
        <title>Microbial stratification in low pH oxic and suboxic macroscopic growths along an acid mine drainage.</title>
        <authorList>
            <person name="Mendez-Garcia C."/>
            <person name="Mesa V."/>
            <person name="Sprenger R.R."/>
            <person name="Richter M."/>
            <person name="Diez M.S."/>
            <person name="Solano J."/>
            <person name="Bargiela R."/>
            <person name="Golyshina O.V."/>
            <person name="Manteca A."/>
            <person name="Ramos J.L."/>
            <person name="Gallego J.R."/>
            <person name="Llorente I."/>
            <person name="Martins Dos Santos V.A."/>
            <person name="Jensen O.N."/>
            <person name="Pelaez A.I."/>
            <person name="Sanchez J."/>
            <person name="Ferrer M."/>
        </authorList>
    </citation>
    <scope>NUCLEOTIDE SEQUENCE</scope>
</reference>